<feature type="region of interest" description="Disordered" evidence="1">
    <location>
        <begin position="422"/>
        <end position="447"/>
    </location>
</feature>
<evidence type="ECO:0000313" key="6">
    <source>
        <dbReference type="Proteomes" id="UP000295735"/>
    </source>
</evidence>
<feature type="compositionally biased region" description="Basic and acidic residues" evidence="1">
    <location>
        <begin position="429"/>
        <end position="445"/>
    </location>
</feature>
<proteinExistence type="predicted"/>
<dbReference type="AlphaFoldDB" id="A0A9Q9BTY3"/>
<dbReference type="EMBL" id="CP073809">
    <property type="protein sequence ID" value="UTH12788.1"/>
    <property type="molecule type" value="Genomic_DNA"/>
</dbReference>
<evidence type="ECO:0000256" key="1">
    <source>
        <dbReference type="SAM" id="MobiDB-lite"/>
    </source>
</evidence>
<accession>A0A9Q9BTY3</accession>
<feature type="signal peptide" evidence="2">
    <location>
        <begin position="1"/>
        <end position="24"/>
    </location>
</feature>
<organism evidence="5 7">
    <name type="scientific">Macrococcus equipercicus</name>
    <dbReference type="NCBI Taxonomy" id="69967"/>
    <lineage>
        <taxon>Bacteria</taxon>
        <taxon>Bacillati</taxon>
        <taxon>Bacillota</taxon>
        <taxon>Bacilli</taxon>
        <taxon>Bacillales</taxon>
        <taxon>Staphylococcaceae</taxon>
        <taxon>Macrococcus</taxon>
    </lineage>
</organism>
<evidence type="ECO:0000313" key="7">
    <source>
        <dbReference type="Proteomes" id="UP001057381"/>
    </source>
</evidence>
<reference evidence="5" key="2">
    <citation type="submission" date="2021-04" db="EMBL/GenBank/DDBJ databases">
        <title>Complete Genome Sequences of Macrococcus spp. from dog and cattle.</title>
        <authorList>
            <person name="Schwendener S."/>
            <person name="Perreten V."/>
        </authorList>
    </citation>
    <scope>NUCLEOTIDE SEQUENCE</scope>
    <source>
        <strain evidence="5">Epi0143-OL</strain>
    </source>
</reference>
<gene>
    <name evidence="4" type="ORF">ERX35_004565</name>
    <name evidence="5" type="ORF">KFV11_05725</name>
</gene>
<dbReference type="InterPro" id="IPR052956">
    <property type="entry name" value="Mesenchyme-surface_protein"/>
</dbReference>
<evidence type="ECO:0000259" key="3">
    <source>
        <dbReference type="Pfam" id="PF22494"/>
    </source>
</evidence>
<dbReference type="InterPro" id="IPR015943">
    <property type="entry name" value="WD40/YVTN_repeat-like_dom_sf"/>
</dbReference>
<dbReference type="Proteomes" id="UP000295735">
    <property type="component" value="Unassembled WGS sequence"/>
</dbReference>
<dbReference type="OrthoDB" id="9801679at2"/>
<keyword evidence="2" id="KW-0732">Signal</keyword>
<evidence type="ECO:0000256" key="2">
    <source>
        <dbReference type="SAM" id="SignalP"/>
    </source>
</evidence>
<feature type="chain" id="PRO_5040297045" evidence="2">
    <location>
        <begin position="25"/>
        <end position="531"/>
    </location>
</feature>
<evidence type="ECO:0000313" key="5">
    <source>
        <dbReference type="EMBL" id="UTH12788.1"/>
    </source>
</evidence>
<dbReference type="PANTHER" id="PTHR46928">
    <property type="entry name" value="MESENCHYME-SPECIFIC CELL SURFACE GLYCOPROTEIN"/>
    <property type="match status" value="1"/>
</dbReference>
<dbReference type="NCBIfam" id="NF038117">
    <property type="entry name" value="choice_anch_I"/>
    <property type="match status" value="1"/>
</dbReference>
<keyword evidence="6" id="KW-1185">Reference proteome</keyword>
<dbReference type="Proteomes" id="UP001057381">
    <property type="component" value="Chromosome"/>
</dbReference>
<name>A0A9Q9BTY3_9STAP</name>
<dbReference type="Pfam" id="PF22494">
    <property type="entry name" value="choice_anch_I"/>
    <property type="match status" value="1"/>
</dbReference>
<dbReference type="PANTHER" id="PTHR46928:SF1">
    <property type="entry name" value="MESENCHYME-SPECIFIC CELL SURFACE GLYCOPROTEIN"/>
    <property type="match status" value="1"/>
</dbReference>
<dbReference type="EMBL" id="SCWC02000002">
    <property type="protein sequence ID" value="KAA1040268.1"/>
    <property type="molecule type" value="Genomic_DNA"/>
</dbReference>
<evidence type="ECO:0000313" key="4">
    <source>
        <dbReference type="EMBL" id="KAA1040268.1"/>
    </source>
</evidence>
<dbReference type="KEGG" id="mequ:KFV11_05725"/>
<feature type="domain" description="Choice-of-anchor I" evidence="3">
    <location>
        <begin position="53"/>
        <end position="527"/>
    </location>
</feature>
<dbReference type="RefSeq" id="WP_149458731.1">
    <property type="nucleotide sequence ID" value="NZ_CP073809.1"/>
</dbReference>
<reference evidence="4 6" key="1">
    <citation type="submission" date="2019-09" db="EMBL/GenBank/DDBJ databases">
        <authorList>
            <person name="Mazhar S."/>
            <person name="Altermann E."/>
            <person name="Hill C."/>
            <person name="Mcauliffe O."/>
        </authorList>
    </citation>
    <scope>NUCLEOTIDE SEQUENCE [LARGE SCALE GENOMIC DNA]</scope>
    <source>
        <strain evidence="4 6">ATCC 51831</strain>
    </source>
</reference>
<protein>
    <submittedName>
        <fullName evidence="5">Choice-of-anchor I family protein</fullName>
    </submittedName>
</protein>
<sequence>MNKAVKLIAAASLSAVLLAPAAEAASVSSYAGSHIKVSQLARYDSQTDYGESGTEIVAYDKKYKRAYSINGALNALDILDASQLKAGQFPLYKRVLLKDFNAAGSDITSVAVHPSHRYIAVSVPAAAKTDNGHVIFMSMDGEFLSQVEVGALPDMLTFTSDGRQLVAANEGEPNDAYTINPEGSISIIQTNKTGVIKQQHAKTCYFNPKMIPSDVRALGRNARESFLNLEPEYVTIDRKNRFAYVTIQERNAIAKVDLQTEAIVSVKSLGYKSYHHKAKMDASDKDSAINMQNYPVYGMLQPDGVSHVDYKGRTYLLTANEGDTQDYPGFSEETRVGDIADQYNTASSYFKGFQPGILEDKSALARLKTSINNPFTGKDGKYNAVITFGGRSFSVIEADSMKRVYDSGDDFETITARAWPTAFNSNQEKPGKIDFDSRSDDKGPEPESVTVGMIGSHQYAFIGLERTGGIMVYNIDQPVKPEFETYFKSADISPEGITFIPKEQSPVDKPLLLASHEMSGTIAVYELDDMK</sequence>
<dbReference type="Gene3D" id="2.130.10.10">
    <property type="entry name" value="YVTN repeat-like/Quinoprotein amine dehydrogenase"/>
    <property type="match status" value="1"/>
</dbReference>
<dbReference type="InterPro" id="IPR055188">
    <property type="entry name" value="Choice_anch_I"/>
</dbReference>
<dbReference type="SUPFAM" id="SSF75011">
    <property type="entry name" value="3-carboxy-cis,cis-mucoante lactonizing enzyme"/>
    <property type="match status" value="1"/>
</dbReference>